<reference evidence="3" key="1">
    <citation type="submission" date="2016-10" db="EMBL/GenBank/DDBJ databases">
        <title>Sequence of Gallionella enrichment culture.</title>
        <authorList>
            <person name="Poehlein A."/>
            <person name="Muehling M."/>
            <person name="Daniel R."/>
        </authorList>
    </citation>
    <scope>NUCLEOTIDE SEQUENCE</scope>
</reference>
<feature type="domain" description="ATPase AAA-type core" evidence="2">
    <location>
        <begin position="37"/>
        <end position="183"/>
    </location>
</feature>
<dbReference type="GO" id="GO:0016887">
    <property type="term" value="F:ATP hydrolysis activity"/>
    <property type="evidence" value="ECO:0007669"/>
    <property type="project" value="InterPro"/>
</dbReference>
<dbReference type="PANTHER" id="PTHR32429:SF11">
    <property type="entry name" value="RIBULOSE BISPHOSPHATE CARBOXYLASE_OXYGENASE ACTIVASE, CHLOROPLASTIC"/>
    <property type="match status" value="1"/>
</dbReference>
<dbReference type="AlphaFoldDB" id="A0A1J5QYX0"/>
<dbReference type="Gene3D" id="3.40.50.300">
    <property type="entry name" value="P-loop containing nucleotide triphosphate hydrolases"/>
    <property type="match status" value="1"/>
</dbReference>
<proteinExistence type="inferred from homology"/>
<evidence type="ECO:0000256" key="1">
    <source>
        <dbReference type="ARBA" id="ARBA00025781"/>
    </source>
</evidence>
<dbReference type="InterPro" id="IPR003959">
    <property type="entry name" value="ATPase_AAA_core"/>
</dbReference>
<dbReference type="GO" id="GO:0005524">
    <property type="term" value="F:ATP binding"/>
    <property type="evidence" value="ECO:0007669"/>
    <property type="project" value="InterPro"/>
</dbReference>
<dbReference type="Pfam" id="PF00004">
    <property type="entry name" value="AAA"/>
    <property type="match status" value="1"/>
</dbReference>
<protein>
    <submittedName>
        <fullName evidence="3">ATPase family</fullName>
    </submittedName>
</protein>
<dbReference type="PANTHER" id="PTHR32429">
    <property type="match status" value="1"/>
</dbReference>
<comment type="caution">
    <text evidence="3">The sequence shown here is derived from an EMBL/GenBank/DDBJ whole genome shotgun (WGS) entry which is preliminary data.</text>
</comment>
<accession>A0A1J5QYX0</accession>
<evidence type="ECO:0000259" key="2">
    <source>
        <dbReference type="Pfam" id="PF00004"/>
    </source>
</evidence>
<comment type="similarity">
    <text evidence="1">Belongs to the RuBisCO activase family.</text>
</comment>
<evidence type="ECO:0000313" key="3">
    <source>
        <dbReference type="EMBL" id="OIQ88913.1"/>
    </source>
</evidence>
<dbReference type="InterPro" id="IPR027417">
    <property type="entry name" value="P-loop_NTPase"/>
</dbReference>
<organism evidence="3">
    <name type="scientific">mine drainage metagenome</name>
    <dbReference type="NCBI Taxonomy" id="410659"/>
    <lineage>
        <taxon>unclassified sequences</taxon>
        <taxon>metagenomes</taxon>
        <taxon>ecological metagenomes</taxon>
    </lineage>
</organism>
<sequence length="289" mass="31773">MARDLDLTEELTTHILRNASIQNYVPTGGNLILAIQSPPGEGKTYHCKVVLGELGVALVRFPIADLESPGAGLPAVRLIEKYIQASSLIEKGMPAVLMIEDADLGIGNSSIQGEITQFTMNRGLITGTLMSLCDSPTLVEVPSESALTVRGSGRLCKRVPIIMTGNNLRGIYPALFRDGRARVIDWRASENTKVEYLQGRIPGARYDSVALLVKEFYEFPISSWESILELVQSSAIRDAVRAMVSRDDIPTLASMVERASNLSPRQLSLEDVRVEAGRHRVLRNEWSVR</sequence>
<name>A0A1J5QYX0_9ZZZZ</name>
<dbReference type="EMBL" id="MLJW01000352">
    <property type="protein sequence ID" value="OIQ88913.1"/>
    <property type="molecule type" value="Genomic_DNA"/>
</dbReference>
<dbReference type="InterPro" id="IPR044960">
    <property type="entry name" value="RCA-like"/>
</dbReference>
<gene>
    <name evidence="3" type="ORF">GALL_291910</name>
</gene>
<dbReference type="SUPFAM" id="SSF52540">
    <property type="entry name" value="P-loop containing nucleoside triphosphate hydrolases"/>
    <property type="match status" value="1"/>
</dbReference>